<dbReference type="HOGENOM" id="CLU_1061850_0_0_1"/>
<proteinExistence type="predicted"/>
<dbReference type="Proteomes" id="UP000003163">
    <property type="component" value="Unassembled WGS sequence"/>
</dbReference>
<feature type="compositionally biased region" description="Low complexity" evidence="1">
    <location>
        <begin position="219"/>
        <end position="235"/>
    </location>
</feature>
<feature type="region of interest" description="Disordered" evidence="1">
    <location>
        <begin position="219"/>
        <end position="262"/>
    </location>
</feature>
<sequence>MMLNWLTEYLKKKYNSKISPLNVKEELNKLLNHGYFSSDCLKHDEFDEMEVDEFIEYVILLNRNFILNDNSIFNELNDDCLSQSCFSNDSNIFDDDFVFDSNEKSTDNRLLPDFSVEVAKNNKYKIAQINSKAVNEDKQKKTNKCVEEIKTSMLEKYSVENMNEVSETNDRILNIKPFHLVDSTKHMILKSNKNSYIPKKHLKLKSSLIDLQMKENQNKNVIKNSSNDSSVKNSSLGQTISRESNTSNNLNNNSSFFFRPKK</sequence>
<reference evidence="2 3" key="1">
    <citation type="submission" date="2011-08" db="EMBL/GenBank/DDBJ databases">
        <authorList>
            <person name="Liu Z.J."/>
            <person name="Shi F.L."/>
            <person name="Lu J.Q."/>
            <person name="Li M."/>
            <person name="Wang Z.L."/>
        </authorList>
    </citation>
    <scope>NUCLEOTIDE SEQUENCE [LARGE SCALE GENOMIC DNA]</scope>
    <source>
        <strain evidence="2 3">USNM 41457</strain>
    </source>
</reference>
<evidence type="ECO:0000313" key="2">
    <source>
        <dbReference type="EMBL" id="EJW01312.1"/>
    </source>
</evidence>
<dbReference type="InParanoid" id="J9DIV7"/>
<dbReference type="VEuPathDB" id="MicrosporidiaDB:EDEG_00497"/>
<gene>
    <name evidence="2" type="ORF">EDEG_00497</name>
</gene>
<evidence type="ECO:0000313" key="3">
    <source>
        <dbReference type="Proteomes" id="UP000003163"/>
    </source>
</evidence>
<protein>
    <submittedName>
        <fullName evidence="2">Uncharacterized protein</fullName>
    </submittedName>
</protein>
<accession>J9DIV7</accession>
<organism evidence="2 3">
    <name type="scientific">Edhazardia aedis (strain USNM 41457)</name>
    <name type="common">Microsporidian parasite</name>
    <dbReference type="NCBI Taxonomy" id="1003232"/>
    <lineage>
        <taxon>Eukaryota</taxon>
        <taxon>Fungi</taxon>
        <taxon>Fungi incertae sedis</taxon>
        <taxon>Microsporidia</taxon>
        <taxon>Edhazardia</taxon>
    </lineage>
</organism>
<dbReference type="EMBL" id="AFBI03000005">
    <property type="protein sequence ID" value="EJW01312.1"/>
    <property type="molecule type" value="Genomic_DNA"/>
</dbReference>
<feature type="compositionally biased region" description="Low complexity" evidence="1">
    <location>
        <begin position="244"/>
        <end position="262"/>
    </location>
</feature>
<comment type="caution">
    <text evidence="2">The sequence shown here is derived from an EMBL/GenBank/DDBJ whole genome shotgun (WGS) entry which is preliminary data.</text>
</comment>
<name>J9DIV7_EDHAE</name>
<evidence type="ECO:0000256" key="1">
    <source>
        <dbReference type="SAM" id="MobiDB-lite"/>
    </source>
</evidence>
<dbReference type="AlphaFoldDB" id="J9DIV7"/>
<reference evidence="3" key="2">
    <citation type="submission" date="2015-07" db="EMBL/GenBank/DDBJ databases">
        <title>Contrasting host-pathogen interactions and genome evolution in two generalist and specialist microsporidian pathogens of mosquitoes.</title>
        <authorList>
            <consortium name="The Broad Institute Genomics Platform"/>
            <consortium name="The Broad Institute Genome Sequencing Center for Infectious Disease"/>
            <person name="Cuomo C.A."/>
            <person name="Sanscrainte N.D."/>
            <person name="Goldberg J.M."/>
            <person name="Heiman D."/>
            <person name="Young S."/>
            <person name="Zeng Q."/>
            <person name="Becnel J.J."/>
            <person name="Birren B.W."/>
        </authorList>
    </citation>
    <scope>NUCLEOTIDE SEQUENCE [LARGE SCALE GENOMIC DNA]</scope>
    <source>
        <strain evidence="3">USNM 41457</strain>
    </source>
</reference>
<keyword evidence="3" id="KW-1185">Reference proteome</keyword>